<protein>
    <recommendedName>
        <fullName evidence="4">Outer membrane protein beta-barrel domain-containing protein</fullName>
    </recommendedName>
</protein>
<keyword evidence="1" id="KW-0732">Signal</keyword>
<dbReference type="STRING" id="1851148.SMSP2_01821"/>
<accession>A0A1Q2MGK8</accession>
<sequence length="278" mass="30826" precursor="true">MRKVSRYSTVFLFVMMISISAYSESQPQTTDDWEIRLMPYFWMPSLDAEGTVGGPLGGSLSGNIDLSFGDVLDYLNFTAMGRMEAWNGKWGLTFDGIFMNLGADGSFQGRRGFVDFSLDADIRLGMADFGLTYRLFEERFGNDNLQRFVFEPYGGLRYSYLKEEIDLNINIAGVGSAGQTLGTSEDWVEPFIGGRVIWDLNDTWSLNVRGDAGGFGIGSASDLTWQILGGVDCKLSKNTTLNMGYRYVELDYSHGSGSDELGIDLRAQGPYLGLTILF</sequence>
<organism evidence="2 3">
    <name type="scientific">Limihaloglobus sulfuriphilus</name>
    <dbReference type="NCBI Taxonomy" id="1851148"/>
    <lineage>
        <taxon>Bacteria</taxon>
        <taxon>Pseudomonadati</taxon>
        <taxon>Planctomycetota</taxon>
        <taxon>Phycisphaerae</taxon>
        <taxon>Sedimentisphaerales</taxon>
        <taxon>Sedimentisphaeraceae</taxon>
        <taxon>Limihaloglobus</taxon>
    </lineage>
</organism>
<evidence type="ECO:0000313" key="3">
    <source>
        <dbReference type="Proteomes" id="UP000188181"/>
    </source>
</evidence>
<proteinExistence type="predicted"/>
<dbReference type="SUPFAM" id="SSF103515">
    <property type="entry name" value="Autotransporter"/>
    <property type="match status" value="1"/>
</dbReference>
<evidence type="ECO:0000313" key="2">
    <source>
        <dbReference type="EMBL" id="AQQ71447.1"/>
    </source>
</evidence>
<dbReference type="AlphaFoldDB" id="A0A1Q2MGK8"/>
<name>A0A1Q2MGK8_9BACT</name>
<dbReference type="Proteomes" id="UP000188181">
    <property type="component" value="Chromosome"/>
</dbReference>
<dbReference type="RefSeq" id="WP_146683622.1">
    <property type="nucleotide sequence ID" value="NZ_CP019646.1"/>
</dbReference>
<dbReference type="EMBL" id="CP019646">
    <property type="protein sequence ID" value="AQQ71447.1"/>
    <property type="molecule type" value="Genomic_DNA"/>
</dbReference>
<feature type="signal peptide" evidence="1">
    <location>
        <begin position="1"/>
        <end position="23"/>
    </location>
</feature>
<dbReference type="KEGG" id="pbas:SMSP2_01821"/>
<keyword evidence="3" id="KW-1185">Reference proteome</keyword>
<feature type="chain" id="PRO_5013043584" description="Outer membrane protein beta-barrel domain-containing protein" evidence="1">
    <location>
        <begin position="24"/>
        <end position="278"/>
    </location>
</feature>
<gene>
    <name evidence="2" type="ORF">SMSP2_01821</name>
</gene>
<evidence type="ECO:0008006" key="4">
    <source>
        <dbReference type="Google" id="ProtNLM"/>
    </source>
</evidence>
<reference evidence="3" key="1">
    <citation type="submission" date="2017-02" db="EMBL/GenBank/DDBJ databases">
        <title>Comparative genomics and description of representatives of a novel lineage of planctomycetes thriving in anoxic sediments.</title>
        <authorList>
            <person name="Spring S."/>
            <person name="Bunk B."/>
            <person name="Sproer C."/>
        </authorList>
    </citation>
    <scope>NUCLEOTIDE SEQUENCE [LARGE SCALE GENOMIC DNA]</scope>
    <source>
        <strain evidence="3">SM-Chi-D1</strain>
    </source>
</reference>
<dbReference type="Gene3D" id="2.40.160.20">
    <property type="match status" value="1"/>
</dbReference>
<dbReference type="InterPro" id="IPR036709">
    <property type="entry name" value="Autotransporte_beta_dom_sf"/>
</dbReference>
<evidence type="ECO:0000256" key="1">
    <source>
        <dbReference type="SAM" id="SignalP"/>
    </source>
</evidence>
<dbReference type="OrthoDB" id="5449958at2"/>